<feature type="compositionally biased region" description="Low complexity" evidence="1">
    <location>
        <begin position="60"/>
        <end position="103"/>
    </location>
</feature>
<dbReference type="AlphaFoldDB" id="A0A319DR04"/>
<keyword evidence="2" id="KW-0472">Membrane</keyword>
<feature type="region of interest" description="Disordered" evidence="1">
    <location>
        <begin position="197"/>
        <end position="347"/>
    </location>
</feature>
<dbReference type="Proteomes" id="UP000247810">
    <property type="component" value="Unassembled WGS sequence"/>
</dbReference>
<feature type="compositionally biased region" description="Low complexity" evidence="1">
    <location>
        <begin position="322"/>
        <end position="333"/>
    </location>
</feature>
<proteinExistence type="predicted"/>
<organism evidence="3 4">
    <name type="scientific">Aspergillus ellipticus CBS 707.79</name>
    <dbReference type="NCBI Taxonomy" id="1448320"/>
    <lineage>
        <taxon>Eukaryota</taxon>
        <taxon>Fungi</taxon>
        <taxon>Dikarya</taxon>
        <taxon>Ascomycota</taxon>
        <taxon>Pezizomycotina</taxon>
        <taxon>Eurotiomycetes</taxon>
        <taxon>Eurotiomycetidae</taxon>
        <taxon>Eurotiales</taxon>
        <taxon>Aspergillaceae</taxon>
        <taxon>Aspergillus</taxon>
        <taxon>Aspergillus subgen. Circumdati</taxon>
    </lineage>
</organism>
<feature type="compositionally biased region" description="Low complexity" evidence="1">
    <location>
        <begin position="204"/>
        <end position="229"/>
    </location>
</feature>
<name>A0A319DR04_9EURO</name>
<dbReference type="VEuPathDB" id="FungiDB:BO71DRAFT_404852"/>
<gene>
    <name evidence="3" type="ORF">BO71DRAFT_404852</name>
</gene>
<reference evidence="3 4" key="1">
    <citation type="submission" date="2018-02" db="EMBL/GenBank/DDBJ databases">
        <title>The genomes of Aspergillus section Nigri reveals drivers in fungal speciation.</title>
        <authorList>
            <consortium name="DOE Joint Genome Institute"/>
            <person name="Vesth T.C."/>
            <person name="Nybo J."/>
            <person name="Theobald S."/>
            <person name="Brandl J."/>
            <person name="Frisvad J.C."/>
            <person name="Nielsen K.F."/>
            <person name="Lyhne E.K."/>
            <person name="Kogle M.E."/>
            <person name="Kuo A."/>
            <person name="Riley R."/>
            <person name="Clum A."/>
            <person name="Nolan M."/>
            <person name="Lipzen A."/>
            <person name="Salamov A."/>
            <person name="Henrissat B."/>
            <person name="Wiebenga A."/>
            <person name="De vries R.P."/>
            <person name="Grigoriev I.V."/>
            <person name="Mortensen U.H."/>
            <person name="Andersen M.R."/>
            <person name="Baker S.E."/>
        </authorList>
    </citation>
    <scope>NUCLEOTIDE SEQUENCE [LARGE SCALE GENOMIC DNA]</scope>
    <source>
        <strain evidence="3 4">CBS 707.79</strain>
    </source>
</reference>
<keyword evidence="2" id="KW-1133">Transmembrane helix</keyword>
<feature type="compositionally biased region" description="Low complexity" evidence="1">
    <location>
        <begin position="246"/>
        <end position="264"/>
    </location>
</feature>
<feature type="transmembrane region" description="Helical" evidence="2">
    <location>
        <begin position="6"/>
        <end position="39"/>
    </location>
</feature>
<dbReference type="OrthoDB" id="4492972at2759"/>
<dbReference type="EMBL" id="KZ825797">
    <property type="protein sequence ID" value="PYI00146.1"/>
    <property type="molecule type" value="Genomic_DNA"/>
</dbReference>
<keyword evidence="4" id="KW-1185">Reference proteome</keyword>
<evidence type="ECO:0000313" key="4">
    <source>
        <dbReference type="Proteomes" id="UP000247810"/>
    </source>
</evidence>
<evidence type="ECO:0000256" key="1">
    <source>
        <dbReference type="SAM" id="MobiDB-lite"/>
    </source>
</evidence>
<protein>
    <submittedName>
        <fullName evidence="3">Uncharacterized protein</fullName>
    </submittedName>
</protein>
<evidence type="ECO:0000256" key="2">
    <source>
        <dbReference type="SAM" id="Phobius"/>
    </source>
</evidence>
<accession>A0A319DR04</accession>
<feature type="compositionally biased region" description="Polar residues" evidence="1">
    <location>
        <begin position="285"/>
        <end position="301"/>
    </location>
</feature>
<sequence length="391" mass="41851">MTTTFFSVFVTLPLLTLISIPLVITACITVSLSLFALILRLSIIYIELSLTIIAHHITTTSPSTSTTTKATTTLLSLSTPTTTPTPKRRSSLPTTTTPSTQTRPKSHRTTTPPPPTALLNLISGDEGRDFEGLGGWRNTAKTYLSGSASSLSSTSTTANDHHQHLDDERAWLSINHRLELPSQPLRSTSTDHLETLPWKHRHSAPSATTTQTTSSSTLNPLDTTTTTTTAQPQPRNRHHHRSATTSWLSNSSPKSLSLSNGSDSYPEGRWGLPTSPHQHQHQHQLNGTGTGSQPAETTTEPQVPPLGSVVDGSAGYFSFRPGSGATSTNGSTTPVEERRSPRPAAAAGKFMVHYPAGVRYRRRSLSGPQSSNSVAALVKASVGLGMTDRVA</sequence>
<feature type="region of interest" description="Disordered" evidence="1">
    <location>
        <begin position="60"/>
        <end position="122"/>
    </location>
</feature>
<evidence type="ECO:0000313" key="3">
    <source>
        <dbReference type="EMBL" id="PYI00146.1"/>
    </source>
</evidence>
<keyword evidence="2" id="KW-0812">Transmembrane</keyword>